<dbReference type="Gene3D" id="3.60.40.10">
    <property type="entry name" value="PPM-type phosphatase domain"/>
    <property type="match status" value="1"/>
</dbReference>
<feature type="domain" description="PPM-type phosphatase" evidence="1">
    <location>
        <begin position="89"/>
        <end position="340"/>
    </location>
</feature>
<keyword evidence="3" id="KW-1185">Reference proteome</keyword>
<dbReference type="RefSeq" id="WP_127083938.1">
    <property type="nucleotide sequence ID" value="NZ_RSCL01000015.1"/>
</dbReference>
<gene>
    <name evidence="2" type="ORF">DSM106972_056730</name>
</gene>
<dbReference type="Pfam" id="PF12773">
    <property type="entry name" value="DZR"/>
    <property type="match status" value="1"/>
</dbReference>
<dbReference type="InterPro" id="IPR025874">
    <property type="entry name" value="DZR"/>
</dbReference>
<dbReference type="AlphaFoldDB" id="A0A3S1B113"/>
<dbReference type="CDD" id="cd00143">
    <property type="entry name" value="PP2Cc"/>
    <property type="match status" value="1"/>
</dbReference>
<comment type="caution">
    <text evidence="2">The sequence shown here is derived from an EMBL/GenBank/DDBJ whole genome shotgun (WGS) entry which is preliminary data.</text>
</comment>
<dbReference type="Pfam" id="PF13672">
    <property type="entry name" value="PP2C_2"/>
    <property type="match status" value="1"/>
</dbReference>
<protein>
    <recommendedName>
        <fullName evidence="1">PPM-type phosphatase domain-containing protein</fullName>
    </recommendedName>
</protein>
<dbReference type="SMART" id="SM00332">
    <property type="entry name" value="PP2Cc"/>
    <property type="match status" value="1"/>
</dbReference>
<dbReference type="PROSITE" id="PS51746">
    <property type="entry name" value="PPM_2"/>
    <property type="match status" value="1"/>
</dbReference>
<dbReference type="SMART" id="SM00331">
    <property type="entry name" value="PP2C_SIG"/>
    <property type="match status" value="1"/>
</dbReference>
<dbReference type="SUPFAM" id="SSF81606">
    <property type="entry name" value="PP2C-like"/>
    <property type="match status" value="1"/>
</dbReference>
<reference evidence="2" key="2">
    <citation type="journal article" date="2019" name="Genome Biol. Evol.">
        <title>Day and night: Metabolic profiles and evolutionary relationships of six axenic non-marine cyanobacteria.</title>
        <authorList>
            <person name="Will S.E."/>
            <person name="Henke P."/>
            <person name="Boedeker C."/>
            <person name="Huang S."/>
            <person name="Brinkmann H."/>
            <person name="Rohde M."/>
            <person name="Jarek M."/>
            <person name="Friedl T."/>
            <person name="Seufert S."/>
            <person name="Schumacher M."/>
            <person name="Overmann J."/>
            <person name="Neumann-Schaal M."/>
            <person name="Petersen J."/>
        </authorList>
    </citation>
    <scope>NUCLEOTIDE SEQUENCE [LARGE SCALE GENOMIC DNA]</scope>
    <source>
        <strain evidence="2">PCC 7102</strain>
    </source>
</reference>
<sequence>MNLQCSQCGATLQIDDNFCEECGASVAVPTFSPQMHKSMNVDRNIYSKDQCEKCGASSTLIDEEGFCLQCGFRRVPHELDHFEVIISPKLAACCDRGLRHHHNQDFVACAEVNNGKAYVMVVCDGVSSAQLAELASKAVAETTCHALVERVNEELKLGEVQHERDIIRESIEIAKQAVCDIPYSKTTKENDPPSTTIVAAVVMNGVAKIVSMGDSRAYWISPSGSQLLTEDDSWFNEVVKLGKMTEAEARKSPHAHAITSWIGADAENNHPSPFEFNIPGTGYLLLCSDGLWNYAPEPSQMEILVKQYLHLDTGAMARNLVEYARACGGHDNITVAVLSL</sequence>
<reference evidence="2" key="1">
    <citation type="submission" date="2018-12" db="EMBL/GenBank/DDBJ databases">
        <authorList>
            <person name="Will S."/>
            <person name="Neumann-Schaal M."/>
            <person name="Henke P."/>
        </authorList>
    </citation>
    <scope>NUCLEOTIDE SEQUENCE</scope>
    <source>
        <strain evidence="2">PCC 7102</strain>
    </source>
</reference>
<dbReference type="Proteomes" id="UP000271624">
    <property type="component" value="Unassembled WGS sequence"/>
</dbReference>
<dbReference type="InterPro" id="IPR036457">
    <property type="entry name" value="PPM-type-like_dom_sf"/>
</dbReference>
<evidence type="ECO:0000259" key="1">
    <source>
        <dbReference type="PROSITE" id="PS51746"/>
    </source>
</evidence>
<name>A0A3S1B113_9CYAN</name>
<dbReference type="EMBL" id="RSCL01000015">
    <property type="protein sequence ID" value="RUT02753.1"/>
    <property type="molecule type" value="Genomic_DNA"/>
</dbReference>
<accession>A0A3S1B113</accession>
<organism evidence="2 3">
    <name type="scientific">Dulcicalothrix desertica PCC 7102</name>
    <dbReference type="NCBI Taxonomy" id="232991"/>
    <lineage>
        <taxon>Bacteria</taxon>
        <taxon>Bacillati</taxon>
        <taxon>Cyanobacteriota</taxon>
        <taxon>Cyanophyceae</taxon>
        <taxon>Nostocales</taxon>
        <taxon>Calotrichaceae</taxon>
        <taxon>Dulcicalothrix</taxon>
    </lineage>
</organism>
<proteinExistence type="predicted"/>
<dbReference type="OrthoDB" id="9801841at2"/>
<dbReference type="InterPro" id="IPR001932">
    <property type="entry name" value="PPM-type_phosphatase-like_dom"/>
</dbReference>
<evidence type="ECO:0000313" key="3">
    <source>
        <dbReference type="Proteomes" id="UP000271624"/>
    </source>
</evidence>
<evidence type="ECO:0000313" key="2">
    <source>
        <dbReference type="EMBL" id="RUT02753.1"/>
    </source>
</evidence>